<dbReference type="Gene3D" id="3.40.50.2000">
    <property type="entry name" value="Glycogen Phosphorylase B"/>
    <property type="match status" value="1"/>
</dbReference>
<dbReference type="InterPro" id="IPR001296">
    <property type="entry name" value="Glyco_trans_1"/>
</dbReference>
<name>A0A194AJH4_9BACT</name>
<dbReference type="Pfam" id="PF00534">
    <property type="entry name" value="Glycos_transf_1"/>
    <property type="match status" value="1"/>
</dbReference>
<dbReference type="STRING" id="1592317.DPF_2116"/>
<comment type="caution">
    <text evidence="2">The sequence shown here is derived from an EMBL/GenBank/DDBJ whole genome shotgun (WGS) entry which is preliminary data.</text>
</comment>
<keyword evidence="3" id="KW-1185">Reference proteome</keyword>
<evidence type="ECO:0000259" key="1">
    <source>
        <dbReference type="Pfam" id="PF00534"/>
    </source>
</evidence>
<gene>
    <name evidence="2" type="ORF">DPF_2116</name>
</gene>
<sequence>MKRLCIFYPPLGRKSGGTEVLLQLAGNSLDLGVETLLGFWEPPDAPLAKELSARGLVWCLCKDLHLGPDAVWLVPDGWVNALSLGFQTKARSVLYCQNWAYLFDGLPENVRWHDLPVEFLAVSHPVALFMEEVLGNRPCIVRPYIDETLFHPPARKPRTPSVRIAYMPRKNSRLVNQVQRIVGERRPDVSAQIQWVGIQGKPRSEVAALLRTCHLFLVTGFPEGCPLPPLEAMACGTIPLGFTGLGGWDYMRQTGSERYAPPFAVRPVAWKDNGRFYPDGEVLGLARGVEEMVLGVLEKHAQIEAIVHAGRETAMAYNKVRQQDELERWIEELRS</sequence>
<dbReference type="GO" id="GO:0016757">
    <property type="term" value="F:glycosyltransferase activity"/>
    <property type="evidence" value="ECO:0007669"/>
    <property type="project" value="InterPro"/>
</dbReference>
<reference evidence="3" key="1">
    <citation type="submission" date="2016-06" db="EMBL/GenBank/DDBJ databases">
        <title>Draft genome sequence of Desulfoplanes formicivorans strain Pf12B.</title>
        <authorList>
            <person name="Watanabe M."/>
            <person name="Kojima H."/>
            <person name="Fukui M."/>
        </authorList>
    </citation>
    <scope>NUCLEOTIDE SEQUENCE [LARGE SCALE GENOMIC DNA]</scope>
    <source>
        <strain evidence="3">Pf12B</strain>
    </source>
</reference>
<protein>
    <submittedName>
        <fullName evidence="2">Glycosyltransferase</fullName>
    </submittedName>
</protein>
<accession>A0A194AJH4</accession>
<keyword evidence="2" id="KW-0808">Transferase</keyword>
<dbReference type="Proteomes" id="UP000095200">
    <property type="component" value="Unassembled WGS sequence"/>
</dbReference>
<dbReference type="AlphaFoldDB" id="A0A194AJH4"/>
<organism evidence="2 3">
    <name type="scientific">Desulfoplanes formicivorans</name>
    <dbReference type="NCBI Taxonomy" id="1592317"/>
    <lineage>
        <taxon>Bacteria</taxon>
        <taxon>Pseudomonadati</taxon>
        <taxon>Thermodesulfobacteriota</taxon>
        <taxon>Desulfovibrionia</taxon>
        <taxon>Desulfovibrionales</taxon>
        <taxon>Desulfoplanaceae</taxon>
        <taxon>Desulfoplanes</taxon>
    </lineage>
</organism>
<dbReference type="SUPFAM" id="SSF53756">
    <property type="entry name" value="UDP-Glycosyltransferase/glycogen phosphorylase"/>
    <property type="match status" value="1"/>
</dbReference>
<feature type="domain" description="Glycosyl transferase family 1" evidence="1">
    <location>
        <begin position="198"/>
        <end position="242"/>
    </location>
</feature>
<dbReference type="EMBL" id="BDFE01000017">
    <property type="protein sequence ID" value="GAU09390.1"/>
    <property type="molecule type" value="Genomic_DNA"/>
</dbReference>
<evidence type="ECO:0000313" key="3">
    <source>
        <dbReference type="Proteomes" id="UP000095200"/>
    </source>
</evidence>
<evidence type="ECO:0000313" key="2">
    <source>
        <dbReference type="EMBL" id="GAU09390.1"/>
    </source>
</evidence>
<dbReference type="RefSeq" id="WP_069859623.1">
    <property type="nucleotide sequence ID" value="NZ_BDFE01000017.1"/>
</dbReference>
<proteinExistence type="predicted"/>